<evidence type="ECO:0000313" key="1">
    <source>
        <dbReference type="EMBL" id="AVJ48929.1"/>
    </source>
</evidence>
<reference evidence="2" key="1">
    <citation type="submission" date="2018-02" db="EMBL/GenBank/DDBJ databases">
        <title>Complete genome of Klebsiella pneumoniae Podoviridae bacteriophage KP8.</title>
        <authorList>
            <person name="Bokovaya O."/>
            <person name="Tikunov A."/>
            <person name="Morozova V."/>
        </authorList>
    </citation>
    <scope>NUCLEOTIDE SEQUENCE [LARGE SCALE GENOMIC DNA]</scope>
</reference>
<organism evidence="1 2">
    <name type="scientific">Klebsiella phage KP8</name>
    <dbReference type="NCBI Taxonomy" id="2099850"/>
    <lineage>
        <taxon>Viruses</taxon>
        <taxon>Duplodnaviria</taxon>
        <taxon>Heunggongvirae</taxon>
        <taxon>Uroviricota</taxon>
        <taxon>Caudoviricetes</taxon>
        <taxon>Schitoviridae</taxon>
        <taxon>Enquatrovirinae</taxon>
        <taxon>Kaypoctavirus</taxon>
        <taxon>Kaypoctavirus KP8</taxon>
    </lineage>
</organism>
<sequence length="62" mass="7272">MANKVCTCGKGYASIWDNKCSNCRTSKEQKAHQYALDQVREVNPETMEDAFKFYKESKRIYK</sequence>
<dbReference type="GeneID" id="55607649"/>
<accession>A0A2P1CCG4</accession>
<keyword evidence="2" id="KW-1185">Reference proteome</keyword>
<protein>
    <submittedName>
        <fullName evidence="1">Uncharacterized protein</fullName>
    </submittedName>
</protein>
<dbReference type="EMBL" id="MG922974">
    <property type="protein sequence ID" value="AVJ48929.1"/>
    <property type="molecule type" value="Genomic_DNA"/>
</dbReference>
<proteinExistence type="predicted"/>
<dbReference type="KEGG" id="vg:55607649"/>
<dbReference type="RefSeq" id="YP_009837459.1">
    <property type="nucleotide sequence ID" value="NC_048700.1"/>
</dbReference>
<evidence type="ECO:0000313" key="2">
    <source>
        <dbReference type="Proteomes" id="UP000241488"/>
    </source>
</evidence>
<dbReference type="Proteomes" id="UP000241488">
    <property type="component" value="Segment"/>
</dbReference>
<name>A0A2P1CCG4_9CAUD</name>